<protein>
    <submittedName>
        <fullName evidence="1">Uncharacterized protein</fullName>
    </submittedName>
</protein>
<name>A0AAU8KWR7_9CAUD</name>
<reference evidence="1" key="1">
    <citation type="submission" date="2024-06" db="EMBL/GenBank/DDBJ databases">
        <authorList>
            <person name="Melgar S."/>
            <person name="Ryabinky S."/>
            <person name="Merugu K."/>
            <person name="Desisa B."/>
            <person name="Truong H."/>
            <person name="Jamal R."/>
            <person name="Sandhu A."/>
            <person name="Johnson A."/>
        </authorList>
    </citation>
    <scope>NUCLEOTIDE SEQUENCE</scope>
</reference>
<dbReference type="EMBL" id="PP869623">
    <property type="protein sequence ID" value="XCN27978.1"/>
    <property type="molecule type" value="Genomic_DNA"/>
</dbReference>
<organism evidence="1">
    <name type="scientific">Serratia phage Kevin</name>
    <dbReference type="NCBI Taxonomy" id="3161161"/>
    <lineage>
        <taxon>Viruses</taxon>
        <taxon>Duplodnaviria</taxon>
        <taxon>Heunggongvirae</taxon>
        <taxon>Uroviricota</taxon>
        <taxon>Caudoviricetes</taxon>
        <taxon>Pantevenvirales</taxon>
        <taxon>Ackermannviridae</taxon>
        <taxon>Miltonvirus</taxon>
    </lineage>
</organism>
<proteinExistence type="predicted"/>
<evidence type="ECO:0000313" key="1">
    <source>
        <dbReference type="EMBL" id="XCN27978.1"/>
    </source>
</evidence>
<sequence>MKKKSEAQRYWESVGKVILGRGKPHPGDVTYKPGMTTEELMKAFREKIN</sequence>
<accession>A0AAU8KWR7</accession>